<keyword evidence="5 8" id="KW-0812">Transmembrane</keyword>
<dbReference type="AlphaFoldDB" id="A0A3A8EV17"/>
<dbReference type="SUPFAM" id="SSF53649">
    <property type="entry name" value="Alkaline phosphatase-like"/>
    <property type="match status" value="1"/>
</dbReference>
<evidence type="ECO:0000313" key="11">
    <source>
        <dbReference type="EMBL" id="RKG33874.1"/>
    </source>
</evidence>
<evidence type="ECO:0000256" key="3">
    <source>
        <dbReference type="ARBA" id="ARBA00022519"/>
    </source>
</evidence>
<dbReference type="InterPro" id="IPR017850">
    <property type="entry name" value="Alkaline_phosphatase_core_sf"/>
</dbReference>
<reference evidence="11 12" key="1">
    <citation type="submission" date="2018-09" db="EMBL/GenBank/DDBJ databases">
        <title>The draft genome of Acinetobacter spp. strains.</title>
        <authorList>
            <person name="Qin J."/>
            <person name="Feng Y."/>
            <person name="Zong Z."/>
        </authorList>
    </citation>
    <scope>NUCLEOTIDE SEQUENCE [LARGE SCALE GENOMIC DNA]</scope>
    <source>
        <strain evidence="11 12">WCHAc060096</strain>
    </source>
</reference>
<feature type="transmembrane region" description="Helical" evidence="8">
    <location>
        <begin position="12"/>
        <end position="36"/>
    </location>
</feature>
<dbReference type="Gene3D" id="3.40.720.10">
    <property type="entry name" value="Alkaline Phosphatase, subunit A"/>
    <property type="match status" value="1"/>
</dbReference>
<dbReference type="PANTHER" id="PTHR30443:SF0">
    <property type="entry name" value="PHOSPHOETHANOLAMINE TRANSFERASE EPTA"/>
    <property type="match status" value="1"/>
</dbReference>
<dbReference type="GO" id="GO:0009244">
    <property type="term" value="P:lipopolysaccharide core region biosynthetic process"/>
    <property type="evidence" value="ECO:0007669"/>
    <property type="project" value="TreeGrafter"/>
</dbReference>
<keyword evidence="2" id="KW-1003">Cell membrane</keyword>
<dbReference type="InterPro" id="IPR012549">
    <property type="entry name" value="EptA-like_N"/>
</dbReference>
<dbReference type="EMBL" id="RAXU01000008">
    <property type="protein sequence ID" value="RKG33874.1"/>
    <property type="molecule type" value="Genomic_DNA"/>
</dbReference>
<feature type="transmembrane region" description="Helical" evidence="8">
    <location>
        <begin position="80"/>
        <end position="96"/>
    </location>
</feature>
<accession>A0A3A8EV17</accession>
<dbReference type="Pfam" id="PF00884">
    <property type="entry name" value="Sulfatase"/>
    <property type="match status" value="1"/>
</dbReference>
<feature type="domain" description="Sulfatase N-terminal" evidence="9">
    <location>
        <begin position="241"/>
        <end position="532"/>
    </location>
</feature>
<keyword evidence="3" id="KW-0997">Cell inner membrane</keyword>
<name>A0A3A8EV17_9GAMM</name>
<evidence type="ECO:0000259" key="9">
    <source>
        <dbReference type="Pfam" id="PF00884"/>
    </source>
</evidence>
<dbReference type="InterPro" id="IPR000917">
    <property type="entry name" value="Sulfatase_N"/>
</dbReference>
<evidence type="ECO:0000256" key="2">
    <source>
        <dbReference type="ARBA" id="ARBA00022475"/>
    </source>
</evidence>
<evidence type="ECO:0000256" key="7">
    <source>
        <dbReference type="ARBA" id="ARBA00023136"/>
    </source>
</evidence>
<feature type="transmembrane region" description="Helical" evidence="8">
    <location>
        <begin position="127"/>
        <end position="145"/>
    </location>
</feature>
<evidence type="ECO:0000313" key="12">
    <source>
        <dbReference type="Proteomes" id="UP000269001"/>
    </source>
</evidence>
<keyword evidence="12" id="KW-1185">Reference proteome</keyword>
<protein>
    <submittedName>
        <fullName evidence="11">Phosphoethanolamine--lipid A transferase</fullName>
    </submittedName>
</protein>
<feature type="transmembrane region" description="Helical" evidence="8">
    <location>
        <begin position="157"/>
        <end position="179"/>
    </location>
</feature>
<evidence type="ECO:0000256" key="1">
    <source>
        <dbReference type="ARBA" id="ARBA00004429"/>
    </source>
</evidence>
<dbReference type="Proteomes" id="UP000269001">
    <property type="component" value="Unassembled WGS sequence"/>
</dbReference>
<dbReference type="GO" id="GO:0005886">
    <property type="term" value="C:plasma membrane"/>
    <property type="evidence" value="ECO:0007669"/>
    <property type="project" value="UniProtKB-SubCell"/>
</dbReference>
<evidence type="ECO:0000256" key="6">
    <source>
        <dbReference type="ARBA" id="ARBA00022989"/>
    </source>
</evidence>
<dbReference type="InterPro" id="IPR058130">
    <property type="entry name" value="PEA_transf_C"/>
</dbReference>
<gene>
    <name evidence="11" type="ORF">D7V21_08195</name>
</gene>
<dbReference type="NCBIfam" id="NF028537">
    <property type="entry name" value="P_eth_NH2_trans"/>
    <property type="match status" value="1"/>
</dbReference>
<dbReference type="CDD" id="cd16017">
    <property type="entry name" value="LptA"/>
    <property type="match status" value="1"/>
</dbReference>
<evidence type="ECO:0000256" key="8">
    <source>
        <dbReference type="SAM" id="Phobius"/>
    </source>
</evidence>
<keyword evidence="6 8" id="KW-1133">Transmembrane helix</keyword>
<proteinExistence type="predicted"/>
<dbReference type="PANTHER" id="PTHR30443">
    <property type="entry name" value="INNER MEMBRANE PROTEIN"/>
    <property type="match status" value="1"/>
</dbReference>
<keyword evidence="4 11" id="KW-0808">Transferase</keyword>
<feature type="transmembrane region" description="Helical" evidence="8">
    <location>
        <begin position="48"/>
        <end position="68"/>
    </location>
</feature>
<dbReference type="Pfam" id="PF08019">
    <property type="entry name" value="EptA_B_N"/>
    <property type="match status" value="1"/>
</dbReference>
<evidence type="ECO:0000256" key="4">
    <source>
        <dbReference type="ARBA" id="ARBA00022679"/>
    </source>
</evidence>
<feature type="domain" description="Phosphoethanolamine transferase N-terminal" evidence="10">
    <location>
        <begin position="64"/>
        <end position="212"/>
    </location>
</feature>
<dbReference type="GO" id="GO:0016776">
    <property type="term" value="F:phosphotransferase activity, phosphate group as acceptor"/>
    <property type="evidence" value="ECO:0007669"/>
    <property type="project" value="TreeGrafter"/>
</dbReference>
<evidence type="ECO:0000259" key="10">
    <source>
        <dbReference type="Pfam" id="PF08019"/>
    </source>
</evidence>
<organism evidence="11 12">
    <name type="scientific">Acinetobacter guerrae</name>
    <dbReference type="NCBI Taxonomy" id="1843371"/>
    <lineage>
        <taxon>Bacteria</taxon>
        <taxon>Pseudomonadati</taxon>
        <taxon>Pseudomonadota</taxon>
        <taxon>Gammaproteobacteria</taxon>
        <taxon>Moraxellales</taxon>
        <taxon>Moraxellaceae</taxon>
        <taxon>Acinetobacter</taxon>
    </lineage>
</organism>
<comment type="subcellular location">
    <subcellularLocation>
        <location evidence="1">Cell inner membrane</location>
        <topology evidence="1">Multi-pass membrane protein</topology>
    </subcellularLocation>
</comment>
<comment type="caution">
    <text evidence="11">The sequence shown here is derived from an EMBL/GenBank/DDBJ whole genome shotgun (WGS) entry which is preliminary data.</text>
</comment>
<evidence type="ECO:0000256" key="5">
    <source>
        <dbReference type="ARBA" id="ARBA00022692"/>
    </source>
</evidence>
<dbReference type="InterPro" id="IPR040423">
    <property type="entry name" value="PEA_transferase"/>
</dbReference>
<keyword evidence="7 8" id="KW-0472">Membrane</keyword>
<sequence length="552" mass="62467">MRMATLFGLKRISLSLRMFNILVACWLASFTNIGFYEHLSSFSSFSGFIQYSFIFVTFLILSGFYFFVLQLFSWQHSAKAFATVLIILTGFSSYFVNQLGVNITSDQVQNIVQTDAQEAFDLLSFPFLLWLVKTIVLPLIFVFYIRIKPAKNIKYLFLDKSISLMIALFIIGLGLFSFYSQYAPIFRENRELKAQISPLNILSSSWSYAHKNAKSQNLPLIPYGQDAHQVSHAIQQPAKIMVLVVGETARAQNFSLNGYAKVTNPELSQLDIVNFAQASSCGTQTSVSVPCMFSGMPRKNYDEALAAHREGLLDIAQRAGYQVTWIDNNSGCKGTCDRIKNYISPKDEPAYKKWCGNGECHDGALVAALSDYLKQLDTKHLKQNQLIVLHQMGSHGPAYYKRYPDEFKKFLPACETNNIQNCDHQSLINTYDNTILYTDHIVASTIHVLQNTGLPTGLIYLSDHGESTGESGLYLHGTPYFMAPKEQTHIPMLFWVSQQWPDHQKIQHCLSQQKDHAVSQDNLFPTLLNMLNIQTRVLNRQLDLLAQCRGSV</sequence>